<dbReference type="NCBIfam" id="NF033581">
    <property type="entry name" value="transpos_IS5_4"/>
    <property type="match status" value="1"/>
</dbReference>
<dbReference type="Pfam" id="PF05598">
    <property type="entry name" value="DUF772"/>
    <property type="match status" value="1"/>
</dbReference>
<keyword evidence="9" id="KW-1185">Reference proteome</keyword>
<dbReference type="GO" id="GO:0006313">
    <property type="term" value="P:DNA transposition"/>
    <property type="evidence" value="ECO:0007669"/>
    <property type="project" value="InterPro"/>
</dbReference>
<dbReference type="KEGG" id="xoo:XOO2633"/>
<dbReference type="GO" id="GO:0003677">
    <property type="term" value="F:DNA binding"/>
    <property type="evidence" value="ECO:0007669"/>
    <property type="project" value="UniProtKB-KW"/>
</dbReference>
<gene>
    <name evidence="8" type="ordered locus">XOO2633</name>
</gene>
<dbReference type="HOGENOM" id="CLU_049873_1_0_6"/>
<dbReference type="PANTHER" id="PTHR35604">
    <property type="entry name" value="TRANSPOSASE INSH FOR INSERTION SEQUENCE ELEMENT IS5A-RELATED"/>
    <property type="match status" value="1"/>
</dbReference>
<keyword evidence="5" id="KW-0233">DNA recombination</keyword>
<keyword evidence="4" id="KW-0238">DNA-binding</keyword>
<evidence type="ECO:0000256" key="1">
    <source>
        <dbReference type="ARBA" id="ARBA00003544"/>
    </source>
</evidence>
<protein>
    <submittedName>
        <fullName evidence="8">Transposase</fullName>
    </submittedName>
</protein>
<dbReference type="PANTHER" id="PTHR35604:SF2">
    <property type="entry name" value="TRANSPOSASE INSH FOR INSERTION SEQUENCE ELEMENT IS5A-RELATED"/>
    <property type="match status" value="1"/>
</dbReference>
<evidence type="ECO:0000313" key="8">
    <source>
        <dbReference type="EMBL" id="AAW75887.1"/>
    </source>
</evidence>
<reference evidence="8 9" key="1">
    <citation type="journal article" date="2005" name="Nucleic Acids Res.">
        <title>The genome sequence of Xanthomonas oryzae pathovar oryzae KACC10331, the bacterial blight pathogen of rice.</title>
        <authorList>
            <person name="Lee B.M."/>
            <person name="Park Y.J."/>
            <person name="Park D.S."/>
            <person name="Kang H.W."/>
            <person name="Kim J.G."/>
            <person name="Song E.S."/>
            <person name="Park I.C."/>
            <person name="Yoon U.H."/>
            <person name="Hahn J.H."/>
            <person name="Koo B.S."/>
            <person name="Lee G.B."/>
            <person name="Kim H."/>
            <person name="Park H.S."/>
            <person name="Yoon K.O."/>
            <person name="Kim J.H."/>
            <person name="Jung C.H."/>
            <person name="Koh N.H."/>
            <person name="Seo J.S."/>
            <person name="Go S.J."/>
        </authorList>
    </citation>
    <scope>NUCLEOTIDE SEQUENCE [LARGE SCALE GENOMIC DNA]</scope>
    <source>
        <strain evidence="9">KACC10331 / KXO85</strain>
    </source>
</reference>
<dbReference type="GO" id="GO:0004803">
    <property type="term" value="F:transposase activity"/>
    <property type="evidence" value="ECO:0007669"/>
    <property type="project" value="InterPro"/>
</dbReference>
<dbReference type="AlphaFoldDB" id="Q5GZI4"/>
<evidence type="ECO:0000259" key="6">
    <source>
        <dbReference type="Pfam" id="PF01609"/>
    </source>
</evidence>
<evidence type="ECO:0000256" key="5">
    <source>
        <dbReference type="ARBA" id="ARBA00023172"/>
    </source>
</evidence>
<dbReference type="Proteomes" id="UP000006735">
    <property type="component" value="Chromosome"/>
</dbReference>
<evidence type="ECO:0000259" key="7">
    <source>
        <dbReference type="Pfam" id="PF05598"/>
    </source>
</evidence>
<keyword evidence="3" id="KW-0815">Transposition</keyword>
<name>Q5GZI4_XANOR</name>
<feature type="domain" description="Transposase InsH N-terminal" evidence="7">
    <location>
        <begin position="17"/>
        <end position="109"/>
    </location>
</feature>
<evidence type="ECO:0000256" key="4">
    <source>
        <dbReference type="ARBA" id="ARBA00023125"/>
    </source>
</evidence>
<evidence type="ECO:0000256" key="2">
    <source>
        <dbReference type="ARBA" id="ARBA00010075"/>
    </source>
</evidence>
<dbReference type="InterPro" id="IPR047959">
    <property type="entry name" value="Transpos_IS5"/>
</dbReference>
<comment type="similarity">
    <text evidence="2">Belongs to the transposase 11 family.</text>
</comment>
<accession>Q5GZI4</accession>
<evidence type="ECO:0000313" key="9">
    <source>
        <dbReference type="Proteomes" id="UP000006735"/>
    </source>
</evidence>
<dbReference type="EMBL" id="AE013598">
    <property type="protein sequence ID" value="AAW75887.1"/>
    <property type="molecule type" value="Genomic_DNA"/>
</dbReference>
<proteinExistence type="inferred from homology"/>
<organism evidence="8 9">
    <name type="scientific">Xanthomonas oryzae pv. oryzae (strain KACC10331 / KXO85)</name>
    <dbReference type="NCBI Taxonomy" id="291331"/>
    <lineage>
        <taxon>Bacteria</taxon>
        <taxon>Pseudomonadati</taxon>
        <taxon>Pseudomonadota</taxon>
        <taxon>Gammaproteobacteria</taxon>
        <taxon>Lysobacterales</taxon>
        <taxon>Lysobacteraceae</taxon>
        <taxon>Xanthomonas</taxon>
    </lineage>
</organism>
<dbReference type="InterPro" id="IPR008490">
    <property type="entry name" value="Transposase_InsH_N"/>
</dbReference>
<evidence type="ECO:0000256" key="3">
    <source>
        <dbReference type="ARBA" id="ARBA00022578"/>
    </source>
</evidence>
<comment type="function">
    <text evidence="1">Involved in the transposition of the insertion sequence IS5.</text>
</comment>
<feature type="domain" description="Transposase IS4-like" evidence="6">
    <location>
        <begin position="135"/>
        <end position="243"/>
    </location>
</feature>
<dbReference type="InterPro" id="IPR002559">
    <property type="entry name" value="Transposase_11"/>
</dbReference>
<sequence>MQLTFGDAEGLGKRKQTRREIFLAEMERIVPWKRLLALIEPHYPVSGRPGRQPYALATMLRIHLLQQWYALSDPAMEEALHEIPTLRRFAQLGGLDNVPDETTILNFRRLLETHGIAARMLEAVNAHLSRKGQSLRSGTIVDATLIAAPSSTKNADRARDPEMHQTKKGNQWYFGMKAHIGVDEFSGLVHHVQCTAANVADVTVTHALLHGKEDSVFGDSGYTGAEKRDELQSCEAAFFIARQALHDSSHWQQARACLGRTLGTLQGKRAREGGAPIPGDQAAVRLHQGALSRPGQEHRTGADVICAVESVDGAPALAAGQGIMLPGGSQNRQNVAKIAPDSAFFQSLKCKKLEF</sequence>
<dbReference type="STRING" id="291331.XOO2633"/>
<dbReference type="Pfam" id="PF01609">
    <property type="entry name" value="DDE_Tnp_1"/>
    <property type="match status" value="1"/>
</dbReference>